<evidence type="ECO:0000256" key="2">
    <source>
        <dbReference type="ARBA" id="ARBA00022840"/>
    </source>
</evidence>
<dbReference type="PANTHER" id="PTHR47968:SF75">
    <property type="entry name" value="CENTROMERE-ASSOCIATED PROTEIN E"/>
    <property type="match status" value="1"/>
</dbReference>
<sequence>MENISVSVRVRPLNKQEEQEIFAWRIDGNSIVQLDSSNRDVDRTKDTKYVLDHVFGPDWTTEKIYEVTTQELIHKMVNGFNSTVFAYGQTSSGKTHTMRGTHDSPGIIPLAVTEAFRLIEANESREYLIRVSYMEIYNEDINDLLAPENIKLPIKEGPYGPYVCGLREDIVISPEQVLELLTTGEANRHIGSTKMNEKSSRSHTIFRMVVESRAVDAESDDAGAVLVSALSLVDLAGSERVAKTGAEGIRMKEGTAINKSLLTLGNVINKLSEGALATGGHIPYRDSKLTRILQPSLGGNAKTAIICAMTPAWCHREESHITLRFACRAKSVVNNAIVNEVLSDAAVLKRQAKEIEELKRQLAAGNGGCKNADEQINGLRAQLLRSEQEKELIKAKLEEEKELIKAKLEEEQQEKEKARREAENTKKLFFQSREEPSDGVSRRNNRRETWCPGKSAWAMPNEQSLTETTTNSGGGESSQRKRAFGRVDGDGTAKGLSTLMEEDEEDGDVAEGPTPQRRRREYSAMSDYNQDEDAEQEEIDMHRTLEHIMSSLPAQERITLNLYLQQHQEVEERVEALERELMDRERLAAQQAENDRSALDVSAQQLEQAKWLARQFERKVEDLQALCRSAEEARDALSASNVELESAMEAKCKDFNNRFKELTEKYAAAKQQAQTLKAELIDTRAALEKREYEFGRLEAKEADTKAKLDEAEAKFKQKAEEVGGLKTMAQAAEERTLEAEKRARILYDEVQRLEVHVQELESRKRAPLYQKKQEEELKAAVEKAKECEVRALEAELRSKELRASVEVLKKELTELHETSAAAARQAAQAHEDLVERHALELQRLTAASALQQERHEEAVANLRALIDELEAKKTSLGEQVQAKDQQLSEMQLDAAALRGRIGELEAQEAELQACAVAAQEKIAHLEQAAEAQAAAHEAALAALEQQHKDALAQNEQAHKEALSSAIARHGADTAALEGKLADVKASNAHLDMELCAARERADLLVKASLEQSQSATIAQAELQRQVAELSAKVQEASGALKAKEELKEERLRNKQEIANLKSELQKLQLESKNGAKGKDLAQKELEALKKRLTDTETKLRTALQEKTAALLEKSNFERQLKQNQSQKLMIEKTLEKKDAIENKKRESMMVKSKEQLNSVEERLRIAQVELQKLQMDMTAKQCECSGLEEELNEQRMQNVRLQDANEELTNECTDLRLQLECLNNQHKEAIVELQACAVAAQEKIAHLEQAAEAQAAAHEAALAALEQQHKDALAQNEQAHKEALSSAIARHQADTAALEGKLADVTKSKEQLNSVEEHLRIAQVELQKLQMDMTAKQCECSGLEEELNEQRMQNVRLQDANEELTNECTDLRLQLECLNNQHKEAIAELQACAVAAQEKIAHLEQAAEAQAAAHEAALAVLEQQHKDALAQNEQAHKEALSSAIARHQADTAALEGKLADVTKSKEQLNSVEDRLRIAQVELQKLQMDMTAKQCECSGLEEELNEQRMQNVRLQDANEELTNECTDLRLQLECLNIQHKEAIGQRNSAQEELEESSSRLKLESDLMQVRASLAIALENEQRYQASLAELRCQYETLLLAKEALHPAHGSIDETAQSAAEAGRQARDELAALSMRLVSLEEERQALCSQLAAAEEALDVARADLSAAASLNASVQGKLREEASAEATKLNAALFAASQQTGALKAELDSVRAQLREAQSIGCLANVTCDLTRSLSGPMPRLLPVDELQRQLNELTAANQELEEMVFAMTEREDAAQRVQTQLKSQLAATDLELARRCQQVVELQQQCAGLEEELAAVRTHVSVLSQPGPVEPSVASQAFQDQLTKLTAERDGLAARLTEVLASQEELRCGIAEHIQQREQLLHVIDDLSAQLANKQDCMQQQFVEHERVLQVTRQDAEEQDAMLQGQNLQLQAAVEEHVIRCQELSSQLDDLQHRYDVLQQKHGSMEQELAELRVCSGAASLETGPSADNIAAVPEDAHLEFKNLRMRVMELQQRQAELEAEMSDVQAACNVAIAEKHTLERTMTHRMLELETANIRFQDTIAKLQGERGPLPMEMDDSLLEREQLSCQVHHLTVSLENAIAAKEEACKRLEAELGVLRIALASAQESNTHLEEARRTLEEEVKCAGGKIDGLKEALSAATVAVADAERHASEQVNDAKNALSSLLLSYDQLVTQNSQLEIKLNDKSADVEALRAGLAEAVEKGKKAERQSEDLASTVSELRAELHAVQATLEETVASRDEVAKRMTEAEASINLCHQLEMQVLSLQAAVKRLTEEAAESKEAAASLDAEVQELLDANTLLESQVRELRAQLASRPTEIDHAEAITLAARLSESEALRYKLEQQVAEIAQQMSTASSQQRAGALERAELEHNLLSAKEACAGLEAKLGELTKAHKQLLEENQILNEQLKGVRAQLQASGGERVSERLHELQSQLEMQEDRHRVATDRLREELATVQKQTDEQQQEFSRMEASLRQHIQNLSHEFEKLQDSHEECQLLAEQREAELNAQKLALQSQIHWLTENKERLENPPPPLAVPVTDERLNALEEELRRTKRAEQKLQGLLYRIRKDFEDNKNGVNVQNLMDMRSLQYDVDMLTQKCKRLQREIQMRDDARAQLQAQLEAQERQLATLMRSSGSKAQNFPSSGPSVLVDKENLPYR</sequence>
<feature type="domain" description="Kinesin motor" evidence="8">
    <location>
        <begin position="3"/>
        <end position="332"/>
    </location>
</feature>
<proteinExistence type="inferred from homology"/>
<keyword evidence="2 5" id="KW-0067">ATP-binding</keyword>
<evidence type="ECO:0000256" key="7">
    <source>
        <dbReference type="SAM" id="MobiDB-lite"/>
    </source>
</evidence>
<dbReference type="Proteomes" id="UP000722791">
    <property type="component" value="Unassembled WGS sequence"/>
</dbReference>
<feature type="coiled-coil region" evidence="6">
    <location>
        <begin position="2093"/>
        <end position="2141"/>
    </location>
</feature>
<dbReference type="InterPro" id="IPR036961">
    <property type="entry name" value="Kinesin_motor_dom_sf"/>
</dbReference>
<evidence type="ECO:0000259" key="8">
    <source>
        <dbReference type="PROSITE" id="PS50067"/>
    </source>
</evidence>
<feature type="compositionally biased region" description="Basic and acidic residues" evidence="7">
    <location>
        <begin position="410"/>
        <end position="436"/>
    </location>
</feature>
<comment type="caution">
    <text evidence="9">The sequence shown here is derived from an EMBL/GenBank/DDBJ whole genome shotgun (WGS) entry which is preliminary data.</text>
</comment>
<dbReference type="InterPro" id="IPR027640">
    <property type="entry name" value="Kinesin-like_fam"/>
</dbReference>
<dbReference type="GO" id="GO:0043515">
    <property type="term" value="F:kinetochore binding"/>
    <property type="evidence" value="ECO:0007669"/>
    <property type="project" value="UniProtKB-ARBA"/>
</dbReference>
<feature type="coiled-coil region" evidence="6">
    <location>
        <begin position="1621"/>
        <end position="1662"/>
    </location>
</feature>
<keyword evidence="4 5" id="KW-0505">Motor protein</keyword>
<name>A0A8J4FP86_9CHLO</name>
<evidence type="ECO:0000313" key="11">
    <source>
        <dbReference type="Proteomes" id="UP000747110"/>
    </source>
</evidence>
<dbReference type="GO" id="GO:0042327">
    <property type="term" value="P:positive regulation of phosphorylation"/>
    <property type="evidence" value="ECO:0007669"/>
    <property type="project" value="UniProtKB-ARBA"/>
</dbReference>
<dbReference type="EMBL" id="BNCQ01000002">
    <property type="protein sequence ID" value="GIL95336.1"/>
    <property type="molecule type" value="Genomic_DNA"/>
</dbReference>
<feature type="coiled-coil region" evidence="6">
    <location>
        <begin position="560"/>
        <end position="960"/>
    </location>
</feature>
<reference evidence="9" key="1">
    <citation type="journal article" date="2021" name="Proc. Natl. Acad. Sci. U.S.A.">
        <title>Three genomes in the algal genus Volvox reveal the fate of a haploid sex-determining region after a transition to homothallism.</title>
        <authorList>
            <person name="Yamamoto K."/>
            <person name="Hamaji T."/>
            <person name="Kawai-Toyooka H."/>
            <person name="Matsuzaki R."/>
            <person name="Takahashi F."/>
            <person name="Nishimura Y."/>
            <person name="Kawachi M."/>
            <person name="Noguchi H."/>
            <person name="Minakuchi Y."/>
            <person name="Umen J.G."/>
            <person name="Toyoda A."/>
            <person name="Nozaki H."/>
        </authorList>
    </citation>
    <scope>NUCLEOTIDE SEQUENCE</scope>
    <source>
        <strain evidence="10">NIES-3785</strain>
        <strain evidence="9">NIES-3786</strain>
    </source>
</reference>
<dbReference type="PRINTS" id="PR00380">
    <property type="entry name" value="KINESINHEAVY"/>
</dbReference>
<feature type="region of interest" description="Disordered" evidence="7">
    <location>
        <begin position="410"/>
        <end position="532"/>
    </location>
</feature>
<feature type="coiled-coil region" evidence="6">
    <location>
        <begin position="1934"/>
        <end position="1968"/>
    </location>
</feature>
<evidence type="ECO:0000256" key="6">
    <source>
        <dbReference type="SAM" id="Coils"/>
    </source>
</evidence>
<keyword evidence="11" id="KW-1185">Reference proteome</keyword>
<evidence type="ECO:0000256" key="4">
    <source>
        <dbReference type="ARBA" id="ARBA00023175"/>
    </source>
</evidence>
<accession>A0A8J4FP86</accession>
<keyword evidence="3 6" id="KW-0175">Coiled coil</keyword>
<dbReference type="GO" id="GO:0000779">
    <property type="term" value="C:condensed chromosome, centromeric region"/>
    <property type="evidence" value="ECO:0007669"/>
    <property type="project" value="UniProtKB-ARBA"/>
</dbReference>
<dbReference type="SMART" id="SM00129">
    <property type="entry name" value="KISc"/>
    <property type="match status" value="1"/>
</dbReference>
<dbReference type="GO" id="GO:0000226">
    <property type="term" value="P:microtubule cytoskeleton organization"/>
    <property type="evidence" value="ECO:0007669"/>
    <property type="project" value="UniProtKB-ARBA"/>
</dbReference>
<dbReference type="InterPro" id="IPR001752">
    <property type="entry name" value="Kinesin_motor_dom"/>
</dbReference>
<evidence type="ECO:0000256" key="3">
    <source>
        <dbReference type="ARBA" id="ARBA00023054"/>
    </source>
</evidence>
<evidence type="ECO:0000313" key="9">
    <source>
        <dbReference type="EMBL" id="GIL81778.1"/>
    </source>
</evidence>
<dbReference type="EMBL" id="BNCP01000022">
    <property type="protein sequence ID" value="GIL81778.1"/>
    <property type="molecule type" value="Genomic_DNA"/>
</dbReference>
<dbReference type="FunFam" id="3.40.850.10:FF:000026">
    <property type="entry name" value="Centromere-associated protein E"/>
    <property type="match status" value="1"/>
</dbReference>
<feature type="compositionally biased region" description="Acidic residues" evidence="7">
    <location>
        <begin position="500"/>
        <end position="509"/>
    </location>
</feature>
<dbReference type="InterPro" id="IPR027417">
    <property type="entry name" value="P-loop_NTPase"/>
</dbReference>
<feature type="binding site" evidence="5">
    <location>
        <begin position="88"/>
        <end position="95"/>
    </location>
    <ligand>
        <name>ATP</name>
        <dbReference type="ChEBI" id="CHEBI:30616"/>
    </ligand>
</feature>
<dbReference type="Proteomes" id="UP000747110">
    <property type="component" value="Unassembled WGS sequence"/>
</dbReference>
<dbReference type="Gene3D" id="3.40.850.10">
    <property type="entry name" value="Kinesin motor domain"/>
    <property type="match status" value="1"/>
</dbReference>
<evidence type="ECO:0000256" key="1">
    <source>
        <dbReference type="ARBA" id="ARBA00022741"/>
    </source>
</evidence>
<feature type="coiled-coil region" evidence="6">
    <location>
        <begin position="1312"/>
        <end position="1558"/>
    </location>
</feature>
<dbReference type="Pfam" id="PF00225">
    <property type="entry name" value="Kinesin"/>
    <property type="match status" value="1"/>
</dbReference>
<feature type="coiled-coil region" evidence="6">
    <location>
        <begin position="2385"/>
        <end position="2516"/>
    </location>
</feature>
<dbReference type="PROSITE" id="PS50067">
    <property type="entry name" value="KINESIN_MOTOR_2"/>
    <property type="match status" value="1"/>
</dbReference>
<dbReference type="GO" id="GO:0000278">
    <property type="term" value="P:mitotic cell cycle"/>
    <property type="evidence" value="ECO:0007669"/>
    <property type="project" value="UniProtKB-ARBA"/>
</dbReference>
<dbReference type="GO" id="GO:1901987">
    <property type="term" value="P:regulation of cell cycle phase transition"/>
    <property type="evidence" value="ECO:0007669"/>
    <property type="project" value="UniProtKB-ARBA"/>
</dbReference>
<feature type="coiled-coil region" evidence="6">
    <location>
        <begin position="2275"/>
        <end position="2330"/>
    </location>
</feature>
<keyword evidence="1 5" id="KW-0547">Nucleotide-binding</keyword>
<dbReference type="CDD" id="cd01374">
    <property type="entry name" value="KISc_CENP_E"/>
    <property type="match status" value="1"/>
</dbReference>
<protein>
    <recommendedName>
        <fullName evidence="8">Kinesin motor domain-containing protein</fullName>
    </recommendedName>
</protein>
<feature type="coiled-coil region" evidence="6">
    <location>
        <begin position="1743"/>
        <end position="1819"/>
    </location>
</feature>
<gene>
    <name evidence="9" type="ORF">Vretifemale_10778</name>
    <name evidence="10" type="ORF">Vretimale_1382</name>
</gene>
<comment type="similarity">
    <text evidence="5">Belongs to the TRAFAC class myosin-kinesin ATPase superfamily. Kinesin family.</text>
</comment>
<evidence type="ECO:0000313" key="10">
    <source>
        <dbReference type="EMBL" id="GIL95336.1"/>
    </source>
</evidence>
<feature type="compositionally biased region" description="Polar residues" evidence="7">
    <location>
        <begin position="2651"/>
        <end position="2665"/>
    </location>
</feature>
<dbReference type="PANTHER" id="PTHR47968">
    <property type="entry name" value="CENTROMERE PROTEIN E"/>
    <property type="match status" value="1"/>
</dbReference>
<dbReference type="GO" id="GO:0007018">
    <property type="term" value="P:microtubule-based movement"/>
    <property type="evidence" value="ECO:0007669"/>
    <property type="project" value="InterPro"/>
</dbReference>
<dbReference type="GO" id="GO:0033044">
    <property type="term" value="P:regulation of chromosome organization"/>
    <property type="evidence" value="ECO:0007669"/>
    <property type="project" value="UniProtKB-ARBA"/>
</dbReference>
<dbReference type="SUPFAM" id="SSF52540">
    <property type="entry name" value="P-loop containing nucleoside triphosphate hydrolases"/>
    <property type="match status" value="1"/>
</dbReference>
<feature type="coiled-coil region" evidence="6">
    <location>
        <begin position="1019"/>
        <end position="1105"/>
    </location>
</feature>
<dbReference type="Gene3D" id="1.10.287.1490">
    <property type="match status" value="1"/>
</dbReference>
<feature type="coiled-coil region" evidence="6">
    <location>
        <begin position="2001"/>
        <end position="2028"/>
    </location>
</feature>
<dbReference type="GO" id="GO:0003777">
    <property type="term" value="F:microtubule motor activity"/>
    <property type="evidence" value="ECO:0007669"/>
    <property type="project" value="InterPro"/>
</dbReference>
<dbReference type="GO" id="GO:0140694">
    <property type="term" value="P:membraneless organelle assembly"/>
    <property type="evidence" value="ECO:0007669"/>
    <property type="project" value="UniProtKB-ARBA"/>
</dbReference>
<dbReference type="GO" id="GO:0008608">
    <property type="term" value="P:attachment of spindle microtubules to kinetochore"/>
    <property type="evidence" value="ECO:0007669"/>
    <property type="project" value="UniProtKB-ARBA"/>
</dbReference>
<feature type="region of interest" description="Disordered" evidence="7">
    <location>
        <begin position="2651"/>
        <end position="2677"/>
    </location>
</feature>
<dbReference type="OrthoDB" id="3176171at2759"/>
<feature type="coiled-coil region" evidence="6">
    <location>
        <begin position="2188"/>
        <end position="2243"/>
    </location>
</feature>
<dbReference type="GO" id="GO:0005524">
    <property type="term" value="F:ATP binding"/>
    <property type="evidence" value="ECO:0007669"/>
    <property type="project" value="UniProtKB-UniRule"/>
</dbReference>
<evidence type="ECO:0000256" key="5">
    <source>
        <dbReference type="PROSITE-ProRule" id="PRU00283"/>
    </source>
</evidence>
<dbReference type="GO" id="GO:0008017">
    <property type="term" value="F:microtubule binding"/>
    <property type="evidence" value="ECO:0007669"/>
    <property type="project" value="InterPro"/>
</dbReference>
<feature type="coiled-coil region" evidence="6">
    <location>
        <begin position="1149"/>
        <end position="1282"/>
    </location>
</feature>
<organism evidence="9 11">
    <name type="scientific">Volvox reticuliferus</name>
    <dbReference type="NCBI Taxonomy" id="1737510"/>
    <lineage>
        <taxon>Eukaryota</taxon>
        <taxon>Viridiplantae</taxon>
        <taxon>Chlorophyta</taxon>
        <taxon>core chlorophytes</taxon>
        <taxon>Chlorophyceae</taxon>
        <taxon>CS clade</taxon>
        <taxon>Chlamydomonadales</taxon>
        <taxon>Volvocaceae</taxon>
        <taxon>Volvox</taxon>
    </lineage>
</organism>